<sequence length="194" mass="23556">RKFSSTAIALTTKEQYAKLRKDPERLERYLAKRRRYIRERYHELSPELRQRKVEKIKRYKEQRLQDDIEYRNQATEAQKRYDAAHSMNKKLRQWCTRYAWLREESLWKSYRPLVYDEKVRLHCDGCGYVTLKGLKLWWTMLTDTKPHHLCPSCYFSSRNWTDVMPKGYEDVQTAKELKARKEQLDQSHTAGTNS</sequence>
<name>A0A074WMQ3_AURM1</name>
<protein>
    <submittedName>
        <fullName evidence="1">Uncharacterized protein</fullName>
    </submittedName>
</protein>
<proteinExistence type="predicted"/>
<reference evidence="1 2" key="1">
    <citation type="journal article" date="2014" name="BMC Genomics">
        <title>Genome sequencing of four Aureobasidium pullulans varieties: biotechnological potential, stress tolerance, and description of new species.</title>
        <authorList>
            <person name="Gostin Ar C."/>
            <person name="Ohm R.A."/>
            <person name="Kogej T."/>
            <person name="Sonjak S."/>
            <person name="Turk M."/>
            <person name="Zajc J."/>
            <person name="Zalar P."/>
            <person name="Grube M."/>
            <person name="Sun H."/>
            <person name="Han J."/>
            <person name="Sharma A."/>
            <person name="Chiniquy J."/>
            <person name="Ngan C.Y."/>
            <person name="Lipzen A."/>
            <person name="Barry K."/>
            <person name="Grigoriev I.V."/>
            <person name="Gunde-Cimerman N."/>
        </authorList>
    </citation>
    <scope>NUCLEOTIDE SEQUENCE [LARGE SCALE GENOMIC DNA]</scope>
    <source>
        <strain evidence="1 2">CBS 110374</strain>
    </source>
</reference>
<dbReference type="RefSeq" id="XP_040880729.1">
    <property type="nucleotide sequence ID" value="XM_041018998.1"/>
</dbReference>
<keyword evidence="2" id="KW-1185">Reference proteome</keyword>
<evidence type="ECO:0000313" key="1">
    <source>
        <dbReference type="EMBL" id="KEQ63706.1"/>
    </source>
</evidence>
<dbReference type="HOGENOM" id="CLU_096851_0_0_1"/>
<dbReference type="EMBL" id="KL584830">
    <property type="protein sequence ID" value="KEQ63706.1"/>
    <property type="molecule type" value="Genomic_DNA"/>
</dbReference>
<feature type="non-terminal residue" evidence="1">
    <location>
        <position position="1"/>
    </location>
</feature>
<evidence type="ECO:0000313" key="2">
    <source>
        <dbReference type="Proteomes" id="UP000030672"/>
    </source>
</evidence>
<feature type="non-terminal residue" evidence="1">
    <location>
        <position position="194"/>
    </location>
</feature>
<dbReference type="AlphaFoldDB" id="A0A074WMQ3"/>
<organism evidence="1 2">
    <name type="scientific">Aureobasidium melanogenum (strain CBS 110374)</name>
    <name type="common">Aureobasidium pullulans var. melanogenum</name>
    <dbReference type="NCBI Taxonomy" id="1043003"/>
    <lineage>
        <taxon>Eukaryota</taxon>
        <taxon>Fungi</taxon>
        <taxon>Dikarya</taxon>
        <taxon>Ascomycota</taxon>
        <taxon>Pezizomycotina</taxon>
        <taxon>Dothideomycetes</taxon>
        <taxon>Dothideomycetidae</taxon>
        <taxon>Dothideales</taxon>
        <taxon>Saccotheciaceae</taxon>
        <taxon>Aureobasidium</taxon>
    </lineage>
</organism>
<accession>A0A074WMQ3</accession>
<dbReference type="GeneID" id="63912371"/>
<dbReference type="Proteomes" id="UP000030672">
    <property type="component" value="Unassembled WGS sequence"/>
</dbReference>
<gene>
    <name evidence="1" type="ORF">M437DRAFT_20156</name>
</gene>